<evidence type="ECO:0000259" key="1">
    <source>
        <dbReference type="Pfam" id="PF07596"/>
    </source>
</evidence>
<dbReference type="PANTHER" id="PTHR30093:SF2">
    <property type="entry name" value="TYPE II SECRETION SYSTEM PROTEIN H"/>
    <property type="match status" value="1"/>
</dbReference>
<dbReference type="InterPro" id="IPR045584">
    <property type="entry name" value="Pilin-like"/>
</dbReference>
<dbReference type="SUPFAM" id="SSF54523">
    <property type="entry name" value="Pili subunits"/>
    <property type="match status" value="1"/>
</dbReference>
<dbReference type="Pfam" id="PF07596">
    <property type="entry name" value="SBP_bac_10"/>
    <property type="match status" value="1"/>
</dbReference>
<dbReference type="KEGG" id="gms:SOIL9_44770"/>
<dbReference type="NCBIfam" id="TIGR04294">
    <property type="entry name" value="pre_pil_HX9DG"/>
    <property type="match status" value="1"/>
</dbReference>
<protein>
    <recommendedName>
        <fullName evidence="1">DUF1559 domain-containing protein</fullName>
    </recommendedName>
</protein>
<proteinExistence type="predicted"/>
<keyword evidence="3" id="KW-1185">Reference proteome</keyword>
<dbReference type="Pfam" id="PF07963">
    <property type="entry name" value="N_methyl"/>
    <property type="match status" value="1"/>
</dbReference>
<dbReference type="InterPro" id="IPR012902">
    <property type="entry name" value="N_methyl_site"/>
</dbReference>
<evidence type="ECO:0000313" key="3">
    <source>
        <dbReference type="Proteomes" id="UP000464178"/>
    </source>
</evidence>
<dbReference type="AlphaFoldDB" id="A0A6P2CXC7"/>
<evidence type="ECO:0000313" key="2">
    <source>
        <dbReference type="EMBL" id="VTR93237.1"/>
    </source>
</evidence>
<sequence length="320" mass="33942">MRLAPSRARAFTLIELLVVIAIIAILIGLLLPAVQKVRAAAARMKCANNLKQIGLGVHNYESVYQRIVPTRDWPTFKGGWLVSLLPYIEQTALSQSIQNTPGANGAPDPTYQNGGMDTAPFCSTIVPTYVCPAEPRNGGSFMTNPGVLTGSGDGVAHALTDYVAVYGYSWKDELATHIGMMFVPEAPTSPPRRTFGAVTDGLSNTVMVGEKPPIADLGWGWWTAGRRDVLWGTASQDNVRIATTDQNGAPCVPAPHYFKAPLAGGVSNPCNANHFYSLHDGGANWVFGDGSVRFLSYSAAGVLPALSSMAGGEVVDASAY</sequence>
<dbReference type="EMBL" id="LR593886">
    <property type="protein sequence ID" value="VTR93237.1"/>
    <property type="molecule type" value="Genomic_DNA"/>
</dbReference>
<organism evidence="2 3">
    <name type="scientific">Gemmata massiliana</name>
    <dbReference type="NCBI Taxonomy" id="1210884"/>
    <lineage>
        <taxon>Bacteria</taxon>
        <taxon>Pseudomonadati</taxon>
        <taxon>Planctomycetota</taxon>
        <taxon>Planctomycetia</taxon>
        <taxon>Gemmatales</taxon>
        <taxon>Gemmataceae</taxon>
        <taxon>Gemmata</taxon>
    </lineage>
</organism>
<dbReference type="RefSeq" id="WP_162673336.1">
    <property type="nucleotide sequence ID" value="NZ_LR593886.1"/>
</dbReference>
<reference evidence="2 3" key="1">
    <citation type="submission" date="2019-05" db="EMBL/GenBank/DDBJ databases">
        <authorList>
            <consortium name="Science for Life Laboratories"/>
        </authorList>
    </citation>
    <scope>NUCLEOTIDE SEQUENCE [LARGE SCALE GENOMIC DNA]</scope>
    <source>
        <strain evidence="2">Soil9</strain>
    </source>
</reference>
<dbReference type="NCBIfam" id="TIGR02532">
    <property type="entry name" value="IV_pilin_GFxxxE"/>
    <property type="match status" value="1"/>
</dbReference>
<dbReference type="PANTHER" id="PTHR30093">
    <property type="entry name" value="GENERAL SECRETION PATHWAY PROTEIN G"/>
    <property type="match status" value="1"/>
</dbReference>
<accession>A0A6P2CXC7</accession>
<name>A0A6P2CXC7_9BACT</name>
<gene>
    <name evidence="2" type="ORF">SOIL9_44770</name>
</gene>
<feature type="domain" description="DUF1559" evidence="1">
    <location>
        <begin position="35"/>
        <end position="298"/>
    </location>
</feature>
<dbReference type="Proteomes" id="UP000464178">
    <property type="component" value="Chromosome"/>
</dbReference>
<dbReference type="Gene3D" id="3.30.700.10">
    <property type="entry name" value="Glycoprotein, Type 4 Pilin"/>
    <property type="match status" value="1"/>
</dbReference>
<dbReference type="InterPro" id="IPR011453">
    <property type="entry name" value="DUF1559"/>
</dbReference>
<dbReference type="InterPro" id="IPR027558">
    <property type="entry name" value="Pre_pil_HX9DG_C"/>
</dbReference>